<dbReference type="InterPro" id="IPR050319">
    <property type="entry name" value="ABC_transp_ATP-bind"/>
</dbReference>
<keyword evidence="4 7" id="KW-0067">ATP-binding</keyword>
<dbReference type="SUPFAM" id="SSF52540">
    <property type="entry name" value="P-loop containing nucleoside triphosphate hydrolases"/>
    <property type="match status" value="1"/>
</dbReference>
<dbReference type="FunFam" id="3.40.50.300:FF:000016">
    <property type="entry name" value="Oligopeptide ABC transporter ATP-binding component"/>
    <property type="match status" value="1"/>
</dbReference>
<dbReference type="GO" id="GO:0015833">
    <property type="term" value="P:peptide transport"/>
    <property type="evidence" value="ECO:0007669"/>
    <property type="project" value="InterPro"/>
</dbReference>
<comment type="caution">
    <text evidence="7">The sequence shown here is derived from an EMBL/GenBank/DDBJ whole genome shotgun (WGS) entry which is preliminary data.</text>
</comment>
<evidence type="ECO:0000256" key="1">
    <source>
        <dbReference type="ARBA" id="ARBA00005417"/>
    </source>
</evidence>
<dbReference type="EMBL" id="JAAGLI010000062">
    <property type="protein sequence ID" value="NEA21369.1"/>
    <property type="molecule type" value="Genomic_DNA"/>
</dbReference>
<dbReference type="PANTHER" id="PTHR43776:SF7">
    <property type="entry name" value="D,D-DIPEPTIDE TRANSPORT ATP-BINDING PROTEIN DDPF-RELATED"/>
    <property type="match status" value="1"/>
</dbReference>
<dbReference type="InterPro" id="IPR017871">
    <property type="entry name" value="ABC_transporter-like_CS"/>
</dbReference>
<feature type="domain" description="ABC transporter" evidence="6">
    <location>
        <begin position="32"/>
        <end position="272"/>
    </location>
</feature>
<dbReference type="InterPro" id="IPR003439">
    <property type="entry name" value="ABC_transporter-like_ATP-bd"/>
</dbReference>
<evidence type="ECO:0000256" key="4">
    <source>
        <dbReference type="ARBA" id="ARBA00022840"/>
    </source>
</evidence>
<evidence type="ECO:0000256" key="3">
    <source>
        <dbReference type="ARBA" id="ARBA00022741"/>
    </source>
</evidence>
<protein>
    <submittedName>
        <fullName evidence="7">ATP-binding cassette domain-containing protein</fullName>
    </submittedName>
</protein>
<dbReference type="InterPro" id="IPR027417">
    <property type="entry name" value="P-loop_NTPase"/>
</dbReference>
<feature type="region of interest" description="Disordered" evidence="5">
    <location>
        <begin position="1"/>
        <end position="25"/>
    </location>
</feature>
<dbReference type="Pfam" id="PF00005">
    <property type="entry name" value="ABC_tran"/>
    <property type="match status" value="1"/>
</dbReference>
<dbReference type="GO" id="GO:0005524">
    <property type="term" value="F:ATP binding"/>
    <property type="evidence" value="ECO:0007669"/>
    <property type="project" value="UniProtKB-KW"/>
</dbReference>
<name>A0A6L9Q7F2_9ACTN</name>
<dbReference type="AlphaFoldDB" id="A0A6L9Q7F2"/>
<dbReference type="GO" id="GO:0055085">
    <property type="term" value="P:transmembrane transport"/>
    <property type="evidence" value="ECO:0007669"/>
    <property type="project" value="UniProtKB-ARBA"/>
</dbReference>
<keyword evidence="2" id="KW-0813">Transport</keyword>
<sequence length="341" mass="37119">MRDRPPGPGGHVPPGGLPPHGDEEGDLVTPLLTLDGLTKTFHTRRGAVRAVDGLDLDVRAGETLGLVGESGCGKSTTGRMLVRLLDPTAGRITFDGRDITGLSQRRMRPLRGDLQIIFQDPFSSLNPRHTVGSIVAAPLRAQGAEDSRSRVQEMLELVGLGAEHIDRYPHEFSGGQAQRIGIARALITRPRLVVADEPVSALDVSIQAQIVNLLARLQRQLDVAYVFIAHDLAVVRHVCRRVAVMYLGRIVEMGARDVIYGSPAHPYTRALLSAIPLPDPAAERSRERIVLHGDPPSPADPPAGCPFHPRCFKAADRCRTERPRLAQVNGRQVACHFPEFP</sequence>
<keyword evidence="3" id="KW-0547">Nucleotide-binding</keyword>
<comment type="similarity">
    <text evidence="1">Belongs to the ABC transporter superfamily.</text>
</comment>
<accession>A0A6L9Q7F2</accession>
<proteinExistence type="inferred from homology"/>
<dbReference type="Pfam" id="PF08352">
    <property type="entry name" value="oligo_HPY"/>
    <property type="match status" value="1"/>
</dbReference>
<dbReference type="SMART" id="SM00382">
    <property type="entry name" value="AAA"/>
    <property type="match status" value="1"/>
</dbReference>
<organism evidence="7 8">
    <name type="scientific">Actinomadura bangladeshensis</name>
    <dbReference type="NCBI Taxonomy" id="453573"/>
    <lineage>
        <taxon>Bacteria</taxon>
        <taxon>Bacillati</taxon>
        <taxon>Actinomycetota</taxon>
        <taxon>Actinomycetes</taxon>
        <taxon>Streptosporangiales</taxon>
        <taxon>Thermomonosporaceae</taxon>
        <taxon>Actinomadura</taxon>
    </lineage>
</organism>
<dbReference type="CDD" id="cd03257">
    <property type="entry name" value="ABC_NikE_OppD_transporters"/>
    <property type="match status" value="1"/>
</dbReference>
<evidence type="ECO:0000256" key="2">
    <source>
        <dbReference type="ARBA" id="ARBA00022448"/>
    </source>
</evidence>
<dbReference type="InterPro" id="IPR013563">
    <property type="entry name" value="Oligopep_ABC_C"/>
</dbReference>
<dbReference type="GO" id="GO:0016887">
    <property type="term" value="F:ATP hydrolysis activity"/>
    <property type="evidence" value="ECO:0007669"/>
    <property type="project" value="InterPro"/>
</dbReference>
<dbReference type="PROSITE" id="PS50893">
    <property type="entry name" value="ABC_TRANSPORTER_2"/>
    <property type="match status" value="1"/>
</dbReference>
<evidence type="ECO:0000313" key="7">
    <source>
        <dbReference type="EMBL" id="NEA21369.1"/>
    </source>
</evidence>
<evidence type="ECO:0000256" key="5">
    <source>
        <dbReference type="SAM" id="MobiDB-lite"/>
    </source>
</evidence>
<evidence type="ECO:0000313" key="8">
    <source>
        <dbReference type="Proteomes" id="UP000475532"/>
    </source>
</evidence>
<dbReference type="PROSITE" id="PS00211">
    <property type="entry name" value="ABC_TRANSPORTER_1"/>
    <property type="match status" value="1"/>
</dbReference>
<dbReference type="InterPro" id="IPR003593">
    <property type="entry name" value="AAA+_ATPase"/>
</dbReference>
<dbReference type="Gene3D" id="3.40.50.300">
    <property type="entry name" value="P-loop containing nucleotide triphosphate hydrolases"/>
    <property type="match status" value="1"/>
</dbReference>
<gene>
    <name evidence="7" type="ORF">G3I70_02505</name>
</gene>
<dbReference type="PANTHER" id="PTHR43776">
    <property type="entry name" value="TRANSPORT ATP-BINDING PROTEIN"/>
    <property type="match status" value="1"/>
</dbReference>
<dbReference type="Proteomes" id="UP000475532">
    <property type="component" value="Unassembled WGS sequence"/>
</dbReference>
<dbReference type="NCBIfam" id="TIGR01727">
    <property type="entry name" value="oligo_HPY"/>
    <property type="match status" value="1"/>
</dbReference>
<reference evidence="7 8" key="1">
    <citation type="submission" date="2020-01" db="EMBL/GenBank/DDBJ databases">
        <title>Insect and environment-associated Actinomycetes.</title>
        <authorList>
            <person name="Currrie C."/>
            <person name="Chevrette M."/>
            <person name="Carlson C."/>
            <person name="Stubbendieck R."/>
            <person name="Wendt-Pienkowski E."/>
        </authorList>
    </citation>
    <scope>NUCLEOTIDE SEQUENCE [LARGE SCALE GENOMIC DNA]</scope>
    <source>
        <strain evidence="7 8">SID10258</strain>
    </source>
</reference>
<evidence type="ECO:0000259" key="6">
    <source>
        <dbReference type="PROSITE" id="PS50893"/>
    </source>
</evidence>